<feature type="binding site" evidence="5">
    <location>
        <position position="84"/>
    </location>
    <ligand>
        <name>substrate</name>
    </ligand>
</feature>
<keyword evidence="2" id="KW-0378">Hydrolase</keyword>
<keyword evidence="1" id="KW-0547">Nucleotide-binding</keyword>
<evidence type="ECO:0000256" key="6">
    <source>
        <dbReference type="PIRSR" id="PIRSR639383-3"/>
    </source>
</evidence>
<feature type="site" description="Important for induction of apoptosis" evidence="6">
    <location>
        <position position="118"/>
    </location>
</feature>
<dbReference type="PROSITE" id="PS51084">
    <property type="entry name" value="HIT_2"/>
    <property type="match status" value="1"/>
</dbReference>
<dbReference type="InterPro" id="IPR011146">
    <property type="entry name" value="HIT-like"/>
</dbReference>
<sequence length="180" mass="20057">MAAPVLFSTIEVTRQVFYREALSYAIVNLKPIVPGHVLVIPTRVVPRLADLSGPELSSLITSVQTVGKAIEKAYGGDALTVACQDGKAAGQSIPHVHFHILPRKCKGDFFSKRMDDVYPALEKSEASLPKHFPQSGSTLDNHYAPLRVDADENRQPRTLEEMEKEATWLTTFFSRHERNE</sequence>
<evidence type="ECO:0000256" key="3">
    <source>
        <dbReference type="PIRSR" id="PIRSR601310-1"/>
    </source>
</evidence>
<dbReference type="PROSITE" id="PS00892">
    <property type="entry name" value="HIT_1"/>
    <property type="match status" value="1"/>
</dbReference>
<dbReference type="AlphaFoldDB" id="A0A0D0A751"/>
<feature type="active site" description="Tele-AMP-histidine intermediate" evidence="3">
    <location>
        <position position="97"/>
    </location>
</feature>
<dbReference type="InterPro" id="IPR019808">
    <property type="entry name" value="Histidine_triad_CS"/>
</dbReference>
<evidence type="ECO:0000256" key="7">
    <source>
        <dbReference type="PROSITE-ProRule" id="PRU00464"/>
    </source>
</evidence>
<dbReference type="GO" id="GO:0000166">
    <property type="term" value="F:nucleotide binding"/>
    <property type="evidence" value="ECO:0007669"/>
    <property type="project" value="UniProtKB-KW"/>
</dbReference>
<dbReference type="InterPro" id="IPR051884">
    <property type="entry name" value="Bis(5'-adenosyl)-TPase_reg"/>
</dbReference>
<dbReference type="SUPFAM" id="SSF54197">
    <property type="entry name" value="HIT-like"/>
    <property type="match status" value="1"/>
</dbReference>
<dbReference type="InterPro" id="IPR039383">
    <property type="entry name" value="FHIT"/>
</dbReference>
<evidence type="ECO:0000313" key="10">
    <source>
        <dbReference type="Proteomes" id="UP000054018"/>
    </source>
</evidence>
<reference evidence="9 10" key="1">
    <citation type="submission" date="2014-04" db="EMBL/GenBank/DDBJ databases">
        <authorList>
            <consortium name="DOE Joint Genome Institute"/>
            <person name="Kuo A."/>
            <person name="Kohler A."/>
            <person name="Costa M.D."/>
            <person name="Nagy L.G."/>
            <person name="Floudas D."/>
            <person name="Copeland A."/>
            <person name="Barry K.W."/>
            <person name="Cichocki N."/>
            <person name="Veneault-Fourrey C."/>
            <person name="LaButti K."/>
            <person name="Lindquist E.A."/>
            <person name="Lipzen A."/>
            <person name="Lundell T."/>
            <person name="Morin E."/>
            <person name="Murat C."/>
            <person name="Sun H."/>
            <person name="Tunlid A."/>
            <person name="Henrissat B."/>
            <person name="Grigoriev I.V."/>
            <person name="Hibbett D.S."/>
            <person name="Martin F."/>
            <person name="Nordberg H.P."/>
            <person name="Cantor M.N."/>
            <person name="Hua S.X."/>
        </authorList>
    </citation>
    <scope>NUCLEOTIDE SEQUENCE [LARGE SCALE GENOMIC DNA]</scope>
    <source>
        <strain evidence="9 10">441</strain>
    </source>
</reference>
<feature type="binding site" evidence="5">
    <location>
        <position position="99"/>
    </location>
    <ligand>
        <name>substrate</name>
    </ligand>
</feature>
<keyword evidence="10" id="KW-1185">Reference proteome</keyword>
<evidence type="ECO:0000259" key="8">
    <source>
        <dbReference type="PROSITE" id="PS51084"/>
    </source>
</evidence>
<dbReference type="InterPro" id="IPR001310">
    <property type="entry name" value="Histidine_triad_HIT"/>
</dbReference>
<feature type="domain" description="HIT" evidence="8">
    <location>
        <begin position="3"/>
        <end position="111"/>
    </location>
</feature>
<dbReference type="HOGENOM" id="CLU_056776_7_3_1"/>
<dbReference type="PANTHER" id="PTHR46243:SF1">
    <property type="entry name" value="BIS(5'-ADENOSYL)-TRIPHOSPHATASE"/>
    <property type="match status" value="1"/>
</dbReference>
<dbReference type="STRING" id="765257.A0A0D0A751"/>
<evidence type="ECO:0000256" key="5">
    <source>
        <dbReference type="PIRSR" id="PIRSR639383-2"/>
    </source>
</evidence>
<dbReference type="Gene3D" id="3.30.428.10">
    <property type="entry name" value="HIT-like"/>
    <property type="match status" value="1"/>
</dbReference>
<evidence type="ECO:0000256" key="1">
    <source>
        <dbReference type="ARBA" id="ARBA00022741"/>
    </source>
</evidence>
<feature type="binding site" evidence="5">
    <location>
        <position position="28"/>
    </location>
    <ligand>
        <name>substrate</name>
    </ligand>
</feature>
<evidence type="ECO:0000256" key="4">
    <source>
        <dbReference type="PIRSR" id="PIRSR601310-3"/>
    </source>
</evidence>
<dbReference type="PRINTS" id="PR00332">
    <property type="entry name" value="HISTRIAD"/>
</dbReference>
<dbReference type="EMBL" id="KN833687">
    <property type="protein sequence ID" value="KIK30307.1"/>
    <property type="molecule type" value="Genomic_DNA"/>
</dbReference>
<dbReference type="PANTHER" id="PTHR46243">
    <property type="entry name" value="BIS(5'-ADENOSYL)-TRIPHOSPHATASE"/>
    <property type="match status" value="1"/>
</dbReference>
<evidence type="ECO:0000313" key="9">
    <source>
        <dbReference type="EMBL" id="KIK30307.1"/>
    </source>
</evidence>
<proteinExistence type="predicted"/>
<organism evidence="9 10">
    <name type="scientific">Pisolithus microcarpus 441</name>
    <dbReference type="NCBI Taxonomy" id="765257"/>
    <lineage>
        <taxon>Eukaryota</taxon>
        <taxon>Fungi</taxon>
        <taxon>Dikarya</taxon>
        <taxon>Basidiomycota</taxon>
        <taxon>Agaricomycotina</taxon>
        <taxon>Agaricomycetes</taxon>
        <taxon>Agaricomycetidae</taxon>
        <taxon>Boletales</taxon>
        <taxon>Sclerodermatineae</taxon>
        <taxon>Pisolithaceae</taxon>
        <taxon>Pisolithus</taxon>
    </lineage>
</organism>
<gene>
    <name evidence="9" type="ORF">PISMIDRAFT_21029</name>
</gene>
<reference evidence="10" key="2">
    <citation type="submission" date="2015-01" db="EMBL/GenBank/DDBJ databases">
        <title>Evolutionary Origins and Diversification of the Mycorrhizal Mutualists.</title>
        <authorList>
            <consortium name="DOE Joint Genome Institute"/>
            <consortium name="Mycorrhizal Genomics Consortium"/>
            <person name="Kohler A."/>
            <person name="Kuo A."/>
            <person name="Nagy L.G."/>
            <person name="Floudas D."/>
            <person name="Copeland A."/>
            <person name="Barry K.W."/>
            <person name="Cichocki N."/>
            <person name="Veneault-Fourrey C."/>
            <person name="LaButti K."/>
            <person name="Lindquist E.A."/>
            <person name="Lipzen A."/>
            <person name="Lundell T."/>
            <person name="Morin E."/>
            <person name="Murat C."/>
            <person name="Riley R."/>
            <person name="Ohm R."/>
            <person name="Sun H."/>
            <person name="Tunlid A."/>
            <person name="Henrissat B."/>
            <person name="Grigoriev I.V."/>
            <person name="Hibbett D.S."/>
            <person name="Martin F."/>
        </authorList>
    </citation>
    <scope>NUCLEOTIDE SEQUENCE [LARGE SCALE GENOMIC DNA]</scope>
    <source>
        <strain evidence="10">441</strain>
    </source>
</reference>
<dbReference type="Proteomes" id="UP000054018">
    <property type="component" value="Unassembled WGS sequence"/>
</dbReference>
<dbReference type="InterPro" id="IPR036265">
    <property type="entry name" value="HIT-like_sf"/>
</dbReference>
<dbReference type="CDD" id="cd01275">
    <property type="entry name" value="FHIT"/>
    <property type="match status" value="1"/>
</dbReference>
<accession>A0A0D0A751</accession>
<feature type="short sequence motif" description="Histidine triad motif" evidence="4 7">
    <location>
        <begin position="95"/>
        <end position="99"/>
    </location>
</feature>
<dbReference type="Pfam" id="PF01230">
    <property type="entry name" value="HIT"/>
    <property type="match status" value="1"/>
</dbReference>
<dbReference type="OrthoDB" id="680339at2759"/>
<name>A0A0D0A751_9AGAM</name>
<dbReference type="GO" id="GO:0016787">
    <property type="term" value="F:hydrolase activity"/>
    <property type="evidence" value="ECO:0007669"/>
    <property type="project" value="UniProtKB-KW"/>
</dbReference>
<protein>
    <recommendedName>
        <fullName evidence="8">HIT domain-containing protein</fullName>
    </recommendedName>
</protein>
<evidence type="ECO:0000256" key="2">
    <source>
        <dbReference type="ARBA" id="ARBA00022801"/>
    </source>
</evidence>
<dbReference type="FunFam" id="3.30.428.10:FF:000011">
    <property type="entry name" value="Fragile histidine triad"/>
    <property type="match status" value="1"/>
</dbReference>